<keyword evidence="1" id="KW-1133">Transmembrane helix</keyword>
<feature type="transmembrane region" description="Helical" evidence="1">
    <location>
        <begin position="185"/>
        <end position="202"/>
    </location>
</feature>
<keyword evidence="2" id="KW-1185">Reference proteome</keyword>
<feature type="transmembrane region" description="Helical" evidence="1">
    <location>
        <begin position="252"/>
        <end position="276"/>
    </location>
</feature>
<dbReference type="Proteomes" id="UP000095280">
    <property type="component" value="Unplaced"/>
</dbReference>
<keyword evidence="1" id="KW-0812">Transmembrane</keyword>
<dbReference type="WBParaSite" id="maker-uti_cns_0013301-snap-gene-0.2-mRNA-1">
    <property type="protein sequence ID" value="maker-uti_cns_0013301-snap-gene-0.2-mRNA-1"/>
    <property type="gene ID" value="maker-uti_cns_0013301-snap-gene-0.2"/>
</dbReference>
<protein>
    <submittedName>
        <fullName evidence="3">TNFR-Cys domain-containing protein</fullName>
    </submittedName>
</protein>
<evidence type="ECO:0000313" key="3">
    <source>
        <dbReference type="WBParaSite" id="maker-uti_cns_0013301-snap-gene-0.2-mRNA-1"/>
    </source>
</evidence>
<proteinExistence type="predicted"/>
<evidence type="ECO:0000256" key="1">
    <source>
        <dbReference type="SAM" id="Phobius"/>
    </source>
</evidence>
<feature type="transmembrane region" description="Helical" evidence="1">
    <location>
        <begin position="208"/>
        <end position="231"/>
    </location>
</feature>
<keyword evidence="1" id="KW-0472">Membrane</keyword>
<sequence>RWAAATAALLRVEAAATTAPATIEHHAAEAPAAPAARASASVAAAAARLLARVSRRASTGQEAAALQLPRFRLHRPMSRGSSAGRRARVRARDAACRRAGPRPRLGAEALLAQQHRVFGLCRYWSNRSCRHLSTASGPRLAWRGCLEASAVSTLPSSRRSFFILSNIFNVFQSFTFLSSSFVNSNFTFIFLVSFFIIFFSLFSCLSDISFIFFLSFVVINCSNVFAFFQINSRCFHFNFSLSSHSFIMRFRFVHICTSFHIRLLLGVAAPSCLLIINSVRVDGGRALALDNFAAFRSRLCSLGLSRRCLIVLHLGLLILLLTASCSRTARAHMGFGMISLHLLIGCWRNCSFIISPASELSCTGDNGFGSPLSASACGASSSAASTNCADSEPPVSPSSETASPASVFGASAAAAAAVPSSASANSDSICQQAAVIMWMMTRGVIVARNLRQLSICTLSPLLSSMHNEQLTESSETAIRRPRHQLLQPRGKHRWQQRDCDFLPRLPLLLFLFKRPEHFAGCTSCRNVQDGYQCNSTSSCTLGDSCQVCSSDFCNAVYPSSISCFYRRGMPSNANDNGTKINCYYGVATCYTYMSSTSNYVGCGDCSTRDDPTCVTCNSAYCNTINPSSISCYVGTQNYGGSLRNGSAIACPTGVTSCFAYRRLSTRNVYSSSFTSGCGACNSTDNPTCANCSTDLCNTVTPSAISCNLQTVSDSTNTVSHGNRVACQSGITSCYSTMISNWYNAFYDYGCGSCSADVMPSCVNCATDNCNTADRTGHTCYSLTSSPYPLRVPLLYFPIKKFNITMSGCGVCTPTSTALYGCTSCNTSNCNAPANSSSSLPPGQSNPTANPAITASGIDCYQSFSKNKKTEQQKTSCPSYSSCFDYTFKSGSDRDNRGSARQQLNTGCLPPSLLMPRGWRKNPPCRTTCDAEFNLPISFCKHDFDKHEFGGTHLLRFTSWETSGSRGLSRETFLACRHTCRAIAACARHLLDREDFSYVLLGALQSDSIERTFGWLRQMSGANYFISARQLSENNQKIAAISLLKFSQFSLHDIDRAIAESTYFPDVESNMKKLTQEMAAKMEMTFQSGESDCTVICYMSGCIAKKLLQNRRGCESCRELLLESDVLPPPEADAPVQSAASTFIDEINRGGLSKPAAIAFNLASHCWGIFEEIRQSETLRSQLLCASSQVLLFSKLVDELMEDDVFMESFFGRTFCSQGHCIKGGVVRFFFNSMIKNLSKDLSAASTAARRRKVAKLSSLCTDNPAKTAIVIQPSTTSHIRSSPFPYPTDFSSRFGEFAEQLSSIAILFLFLNNSPRLCPRFAASPELGPVGLACQLQLDIQAAAIVSRCSLNRICQAKSFEEAAWATQCPLSVIGNQVINAGTARVTGEQLRMLQRQNQKQMAA</sequence>
<reference evidence="3" key="1">
    <citation type="submission" date="2016-11" db="UniProtKB">
        <authorList>
            <consortium name="WormBaseParasite"/>
        </authorList>
    </citation>
    <scope>IDENTIFICATION</scope>
</reference>
<accession>A0A1I8IKS9</accession>
<feature type="transmembrane region" description="Helical" evidence="1">
    <location>
        <begin position="304"/>
        <end position="323"/>
    </location>
</feature>
<name>A0A1I8IKS9_9PLAT</name>
<organism evidence="2 3">
    <name type="scientific">Macrostomum lignano</name>
    <dbReference type="NCBI Taxonomy" id="282301"/>
    <lineage>
        <taxon>Eukaryota</taxon>
        <taxon>Metazoa</taxon>
        <taxon>Spiralia</taxon>
        <taxon>Lophotrochozoa</taxon>
        <taxon>Platyhelminthes</taxon>
        <taxon>Rhabditophora</taxon>
        <taxon>Macrostomorpha</taxon>
        <taxon>Macrostomida</taxon>
        <taxon>Macrostomidae</taxon>
        <taxon>Macrostomum</taxon>
    </lineage>
</organism>
<evidence type="ECO:0000313" key="2">
    <source>
        <dbReference type="Proteomes" id="UP000095280"/>
    </source>
</evidence>